<dbReference type="Gene3D" id="1.25.10.10">
    <property type="entry name" value="Leucine-rich Repeat Variant"/>
    <property type="match status" value="1"/>
</dbReference>
<dbReference type="GO" id="GO:0005737">
    <property type="term" value="C:cytoplasm"/>
    <property type="evidence" value="ECO:0007669"/>
    <property type="project" value="TreeGrafter"/>
</dbReference>
<evidence type="ECO:0000313" key="1">
    <source>
        <dbReference type="EMBL" id="KAF9581665.1"/>
    </source>
</evidence>
<dbReference type="Proteomes" id="UP000780801">
    <property type="component" value="Unassembled WGS sequence"/>
</dbReference>
<reference evidence="1" key="1">
    <citation type="journal article" date="2020" name="Fungal Divers.">
        <title>Resolving the Mortierellaceae phylogeny through synthesis of multi-gene phylogenetics and phylogenomics.</title>
        <authorList>
            <person name="Vandepol N."/>
            <person name="Liber J."/>
            <person name="Desiro A."/>
            <person name="Na H."/>
            <person name="Kennedy M."/>
            <person name="Barry K."/>
            <person name="Grigoriev I.V."/>
            <person name="Miller A.N."/>
            <person name="O'Donnell K."/>
            <person name="Stajich J.E."/>
            <person name="Bonito G."/>
        </authorList>
    </citation>
    <scope>NUCLEOTIDE SEQUENCE</scope>
    <source>
        <strain evidence="1">KOD1015</strain>
    </source>
</reference>
<proteinExistence type="predicted"/>
<organism evidence="1 2">
    <name type="scientific">Lunasporangiospora selenospora</name>
    <dbReference type="NCBI Taxonomy" id="979761"/>
    <lineage>
        <taxon>Eukaryota</taxon>
        <taxon>Fungi</taxon>
        <taxon>Fungi incertae sedis</taxon>
        <taxon>Mucoromycota</taxon>
        <taxon>Mortierellomycotina</taxon>
        <taxon>Mortierellomycetes</taxon>
        <taxon>Mortierellales</taxon>
        <taxon>Mortierellaceae</taxon>
        <taxon>Lunasporangiospora</taxon>
    </lineage>
</organism>
<dbReference type="InterPro" id="IPR011989">
    <property type="entry name" value="ARM-like"/>
</dbReference>
<dbReference type="InterPro" id="IPR051345">
    <property type="entry name" value="Importin_beta-like_NTR"/>
</dbReference>
<dbReference type="AlphaFoldDB" id="A0A9P6KEE0"/>
<protein>
    <submittedName>
        <fullName evidence="1">Nuclear import receptor</fullName>
    </submittedName>
</protein>
<dbReference type="GO" id="GO:0006606">
    <property type="term" value="P:protein import into nucleus"/>
    <property type="evidence" value="ECO:0007669"/>
    <property type="project" value="TreeGrafter"/>
</dbReference>
<comment type="caution">
    <text evidence="1">The sequence shown here is derived from an EMBL/GenBank/DDBJ whole genome shotgun (WGS) entry which is preliminary data.</text>
</comment>
<evidence type="ECO:0000313" key="2">
    <source>
        <dbReference type="Proteomes" id="UP000780801"/>
    </source>
</evidence>
<dbReference type="OrthoDB" id="435593at2759"/>
<dbReference type="PANTHER" id="PTHR12363">
    <property type="entry name" value="TRANSPORTIN 3 AND IMPORTIN 13"/>
    <property type="match status" value="1"/>
</dbReference>
<keyword evidence="1" id="KW-0675">Receptor</keyword>
<name>A0A9P6KEE0_9FUNG</name>
<gene>
    <name evidence="1" type="primary">MTR10_1</name>
    <name evidence="1" type="ORF">BGW38_001229</name>
</gene>
<accession>A0A9P6KEE0</accession>
<sequence>VEDYFNLVSDLILACPREFLRSSLLPAVFNAMLASFSLKEQYALASVFRYCRIVLDHANDIQFPRSPPSPPCRISEAEAAIAKGVFVEHGAVFMTQILQGIMFTFPPDVVGDATGLLKALTLFCPQESLVWYGKAVSTLEISPAELQKAVADYTAAVSEGNWSKVRSAIQNFTTLYRRKYVIPRNRGKK</sequence>
<dbReference type="PANTHER" id="PTHR12363:SF53">
    <property type="entry name" value="MRNA TRANSPORT REGULATOR MTR10"/>
    <property type="match status" value="1"/>
</dbReference>
<keyword evidence="2" id="KW-1185">Reference proteome</keyword>
<dbReference type="EMBL" id="JAABOA010001378">
    <property type="protein sequence ID" value="KAF9581665.1"/>
    <property type="molecule type" value="Genomic_DNA"/>
</dbReference>
<feature type="non-terminal residue" evidence="1">
    <location>
        <position position="1"/>
    </location>
</feature>